<proteinExistence type="predicted"/>
<feature type="non-terminal residue" evidence="2">
    <location>
        <position position="1"/>
    </location>
</feature>
<feature type="non-terminal residue" evidence="2">
    <location>
        <position position="57"/>
    </location>
</feature>
<gene>
    <name evidence="2" type="ORF">P7K49_010072</name>
</gene>
<name>A0ABQ9VLR1_SAGOE</name>
<evidence type="ECO:0000256" key="1">
    <source>
        <dbReference type="SAM" id="MobiDB-lite"/>
    </source>
</evidence>
<evidence type="ECO:0000313" key="3">
    <source>
        <dbReference type="Proteomes" id="UP001266305"/>
    </source>
</evidence>
<sequence>SKDAGETKAHALQGSTTVTGGHPAACSCALSRPAPPRPQLGLFLTRLPNRPVGALCK</sequence>
<protein>
    <submittedName>
        <fullName evidence="2">Uncharacterized protein</fullName>
    </submittedName>
</protein>
<reference evidence="2 3" key="1">
    <citation type="submission" date="2023-05" db="EMBL/GenBank/DDBJ databases">
        <title>B98-5 Cell Line De Novo Hybrid Assembly: An Optical Mapping Approach.</title>
        <authorList>
            <person name="Kananen K."/>
            <person name="Auerbach J.A."/>
            <person name="Kautto E."/>
            <person name="Blachly J.S."/>
        </authorList>
    </citation>
    <scope>NUCLEOTIDE SEQUENCE [LARGE SCALE GENOMIC DNA]</scope>
    <source>
        <strain evidence="2">B95-8</strain>
        <tissue evidence="2">Cell line</tissue>
    </source>
</reference>
<comment type="caution">
    <text evidence="2">The sequence shown here is derived from an EMBL/GenBank/DDBJ whole genome shotgun (WGS) entry which is preliminary data.</text>
</comment>
<feature type="region of interest" description="Disordered" evidence="1">
    <location>
        <begin position="1"/>
        <end position="21"/>
    </location>
</feature>
<accession>A0ABQ9VLR1</accession>
<organism evidence="2 3">
    <name type="scientific">Saguinus oedipus</name>
    <name type="common">Cotton-top tamarin</name>
    <name type="synonym">Oedipomidas oedipus</name>
    <dbReference type="NCBI Taxonomy" id="9490"/>
    <lineage>
        <taxon>Eukaryota</taxon>
        <taxon>Metazoa</taxon>
        <taxon>Chordata</taxon>
        <taxon>Craniata</taxon>
        <taxon>Vertebrata</taxon>
        <taxon>Euteleostomi</taxon>
        <taxon>Mammalia</taxon>
        <taxon>Eutheria</taxon>
        <taxon>Euarchontoglires</taxon>
        <taxon>Primates</taxon>
        <taxon>Haplorrhini</taxon>
        <taxon>Platyrrhini</taxon>
        <taxon>Cebidae</taxon>
        <taxon>Callitrichinae</taxon>
        <taxon>Saguinus</taxon>
    </lineage>
</organism>
<keyword evidence="3" id="KW-1185">Reference proteome</keyword>
<dbReference type="Proteomes" id="UP001266305">
    <property type="component" value="Unassembled WGS sequence"/>
</dbReference>
<evidence type="ECO:0000313" key="2">
    <source>
        <dbReference type="EMBL" id="KAK2110326.1"/>
    </source>
</evidence>
<dbReference type="EMBL" id="JASSZA010000005">
    <property type="protein sequence ID" value="KAK2110326.1"/>
    <property type="molecule type" value="Genomic_DNA"/>
</dbReference>